<keyword evidence="3" id="KW-0418">Kinase</keyword>
<dbReference type="Pfam" id="PF13581">
    <property type="entry name" value="HATPase_c_2"/>
    <property type="match status" value="1"/>
</dbReference>
<keyword evidence="1" id="KW-0723">Serine/threonine-protein kinase</keyword>
<evidence type="ECO:0000256" key="1">
    <source>
        <dbReference type="ARBA" id="ARBA00022527"/>
    </source>
</evidence>
<reference evidence="4" key="1">
    <citation type="submission" date="2016-10" db="EMBL/GenBank/DDBJ databases">
        <authorList>
            <person name="Varghese N."/>
            <person name="Submissions S."/>
        </authorList>
    </citation>
    <scope>NUCLEOTIDE SEQUENCE [LARGE SCALE GENOMIC DNA]</scope>
    <source>
        <strain evidence="4">CGMCC 4.3568</strain>
    </source>
</reference>
<evidence type="ECO:0000313" key="4">
    <source>
        <dbReference type="Proteomes" id="UP000243799"/>
    </source>
</evidence>
<gene>
    <name evidence="3" type="ORF">SAMN05216266_14319</name>
</gene>
<dbReference type="SUPFAM" id="SSF55874">
    <property type="entry name" value="ATPase domain of HSP90 chaperone/DNA topoisomerase II/histidine kinase"/>
    <property type="match status" value="1"/>
</dbReference>
<dbReference type="STRING" id="490629.SAMN05216266_14319"/>
<dbReference type="EMBL" id="FOKG01000043">
    <property type="protein sequence ID" value="SFB64441.1"/>
    <property type="molecule type" value="Genomic_DNA"/>
</dbReference>
<dbReference type="InterPro" id="IPR050267">
    <property type="entry name" value="Anti-sigma-factor_SerPK"/>
</dbReference>
<dbReference type="PANTHER" id="PTHR35526">
    <property type="entry name" value="ANTI-SIGMA-F FACTOR RSBW-RELATED"/>
    <property type="match status" value="1"/>
</dbReference>
<dbReference type="AlphaFoldDB" id="A0A1I1CP63"/>
<accession>A0A1I1CP63</accession>
<proteinExistence type="predicted"/>
<dbReference type="CDD" id="cd16936">
    <property type="entry name" value="HATPase_RsbW-like"/>
    <property type="match status" value="1"/>
</dbReference>
<keyword evidence="4" id="KW-1185">Reference proteome</keyword>
<protein>
    <submittedName>
        <fullName evidence="3">Anti-sigma regulatory factor (Ser/Thr protein kinase)</fullName>
    </submittedName>
</protein>
<dbReference type="InterPro" id="IPR003594">
    <property type="entry name" value="HATPase_dom"/>
</dbReference>
<dbReference type="RefSeq" id="WP_091679923.1">
    <property type="nucleotide sequence ID" value="NZ_FOKG01000043.1"/>
</dbReference>
<sequence length="154" mass="16636">MHRDGHNPPAVGKTACLEYSGVPAEAERLPAIRHALAGWADSVGLSADQVEALTLAAYEALANTVTHAYPDQDGTLDLRAEYQARRALVEVEVTDRGRWQPPPAEPGPLGGRGLPLIHQLSESTRVEPTAHGTVVHMCWSLVSTPQQMSTWDGR</sequence>
<keyword evidence="3" id="KW-0808">Transferase</keyword>
<dbReference type="InterPro" id="IPR036890">
    <property type="entry name" value="HATPase_C_sf"/>
</dbReference>
<dbReference type="PANTHER" id="PTHR35526:SF3">
    <property type="entry name" value="ANTI-SIGMA-F FACTOR RSBW"/>
    <property type="match status" value="1"/>
</dbReference>
<feature type="domain" description="Histidine kinase/HSP90-like ATPase" evidence="2">
    <location>
        <begin position="22"/>
        <end position="139"/>
    </location>
</feature>
<dbReference type="Gene3D" id="3.30.565.10">
    <property type="entry name" value="Histidine kinase-like ATPase, C-terminal domain"/>
    <property type="match status" value="1"/>
</dbReference>
<name>A0A1I1CP63_9PSEU</name>
<evidence type="ECO:0000259" key="2">
    <source>
        <dbReference type="Pfam" id="PF13581"/>
    </source>
</evidence>
<dbReference type="OrthoDB" id="5184914at2"/>
<organism evidence="3 4">
    <name type="scientific">Amycolatopsis marina</name>
    <dbReference type="NCBI Taxonomy" id="490629"/>
    <lineage>
        <taxon>Bacteria</taxon>
        <taxon>Bacillati</taxon>
        <taxon>Actinomycetota</taxon>
        <taxon>Actinomycetes</taxon>
        <taxon>Pseudonocardiales</taxon>
        <taxon>Pseudonocardiaceae</taxon>
        <taxon>Amycolatopsis</taxon>
    </lineage>
</organism>
<evidence type="ECO:0000313" key="3">
    <source>
        <dbReference type="EMBL" id="SFB64441.1"/>
    </source>
</evidence>
<dbReference type="Proteomes" id="UP000243799">
    <property type="component" value="Unassembled WGS sequence"/>
</dbReference>
<dbReference type="GO" id="GO:0004674">
    <property type="term" value="F:protein serine/threonine kinase activity"/>
    <property type="evidence" value="ECO:0007669"/>
    <property type="project" value="UniProtKB-KW"/>
</dbReference>